<evidence type="ECO:0000313" key="2">
    <source>
        <dbReference type="EMBL" id="PRX57096.1"/>
    </source>
</evidence>
<accession>A0A2T0MHT6</accession>
<protein>
    <submittedName>
        <fullName evidence="2">Putative YphP/YqiW family bacilliredoxin</fullName>
    </submittedName>
</protein>
<keyword evidence="3" id="KW-1185">Reference proteome</keyword>
<dbReference type="EMBL" id="PVYX01000001">
    <property type="protein sequence ID" value="PRX57096.1"/>
    <property type="molecule type" value="Genomic_DNA"/>
</dbReference>
<name>A0A2T0MHT6_9FLAO</name>
<comment type="caution">
    <text evidence="2">The sequence shown here is derived from an EMBL/GenBank/DDBJ whole genome shotgun (WGS) entry which is preliminary data.</text>
</comment>
<dbReference type="AlphaFoldDB" id="A0A2T0MHT6"/>
<dbReference type="Pfam" id="PF06491">
    <property type="entry name" value="Disulph_isomer"/>
    <property type="match status" value="1"/>
</dbReference>
<reference evidence="2 3" key="1">
    <citation type="submission" date="2018-03" db="EMBL/GenBank/DDBJ databases">
        <title>Genomic Encyclopedia of Archaeal and Bacterial Type Strains, Phase II (KMG-II): from individual species to whole genera.</title>
        <authorList>
            <person name="Goeker M."/>
        </authorList>
    </citation>
    <scope>NUCLEOTIDE SEQUENCE [LARGE SCALE GENOMIC DNA]</scope>
    <source>
        <strain evidence="2 3">DSM 25027</strain>
    </source>
</reference>
<sequence>MLRAVKKTDKTPIFEIRIKNKTMYPEELVKPMRADLATAGFQELYTSEAVEEALKQEGTTLVVVNSVCGCAAANARPGAKLSLQNSKTPDNLVTVFAGVDTEAVDTARNLMVPFPPSSPSMALFKDGELVHMIERHHIEGRPAELIADNLMEAYNEFC</sequence>
<dbReference type="PANTHER" id="PTHR40052:SF2">
    <property type="entry name" value="BACILLIREDOXIN BRXA"/>
    <property type="match status" value="1"/>
</dbReference>
<proteinExistence type="inferred from homology"/>
<dbReference type="Gene3D" id="3.40.30.10">
    <property type="entry name" value="Glutaredoxin"/>
    <property type="match status" value="1"/>
</dbReference>
<comment type="similarity">
    <text evidence="1">Belongs to the bacilliredoxin family.</text>
</comment>
<dbReference type="InterPro" id="IPR009474">
    <property type="entry name" value="BrxB/BrxA"/>
</dbReference>
<organism evidence="2 3">
    <name type="scientific">Flagellimonas meridianipacifica</name>
    <dbReference type="NCBI Taxonomy" id="1080225"/>
    <lineage>
        <taxon>Bacteria</taxon>
        <taxon>Pseudomonadati</taxon>
        <taxon>Bacteroidota</taxon>
        <taxon>Flavobacteriia</taxon>
        <taxon>Flavobacteriales</taxon>
        <taxon>Flavobacteriaceae</taxon>
        <taxon>Flagellimonas</taxon>
    </lineage>
</organism>
<dbReference type="PANTHER" id="PTHR40052">
    <property type="entry name" value="UPF0403 PROTEIN YQIW-RELATED"/>
    <property type="match status" value="1"/>
</dbReference>
<evidence type="ECO:0000256" key="1">
    <source>
        <dbReference type="ARBA" id="ARBA00038305"/>
    </source>
</evidence>
<dbReference type="NCBIfam" id="TIGR04191">
    <property type="entry name" value="YphP_YqiW"/>
    <property type="match status" value="1"/>
</dbReference>
<dbReference type="Proteomes" id="UP000237640">
    <property type="component" value="Unassembled WGS sequence"/>
</dbReference>
<gene>
    <name evidence="2" type="ORF">CLV81_1097</name>
</gene>
<evidence type="ECO:0000313" key="3">
    <source>
        <dbReference type="Proteomes" id="UP000237640"/>
    </source>
</evidence>